<evidence type="ECO:0000313" key="2">
    <source>
        <dbReference type="Proteomes" id="UP000176923"/>
    </source>
</evidence>
<gene>
    <name evidence="1" type="ORF">A3D77_01505</name>
</gene>
<dbReference type="EMBL" id="MFJL01000019">
    <property type="protein sequence ID" value="OGG15685.1"/>
    <property type="molecule type" value="Genomic_DNA"/>
</dbReference>
<evidence type="ECO:0000313" key="1">
    <source>
        <dbReference type="EMBL" id="OGG15685.1"/>
    </source>
</evidence>
<sequence length="414" mass="46095">MNVTTEIKQDGRSASFTQFQPNSGAVSGNRFIDFYNAGGRLKLSSEEKNRAHHYSCSGQVGAIIPVRNELGNGSAYPDTLEYFKDALGDPRKILVVDADSTDGSFEEAANKGIPVVKQGDIERALKGEKIEKDFDVRFPLNPGKGKTLQLGGLFYYYLRQRFNNGNYHVPEPVEIQESDSDIATIWKFDPATWFSWVSIQSKKPYTAVLAAQTNRNNQEVMHAITSRMGQNPGFDRDAVVFQEMKWPLSGQRRVTPSLLYELPGVTGYPVETMQDLASIAHARKAGGRIAQVEIINRCGDGQNSPYKEETMMGSISALVDAVVGDVYSKGYDLTNMPLEVYRLLNQELRRRECNDQGEPFSVSVISDKPGPNILIPARLDQVLSSPSCLVREGYVDENILFNIAQDLYGKVWSI</sequence>
<proteinExistence type="predicted"/>
<dbReference type="InterPro" id="IPR029044">
    <property type="entry name" value="Nucleotide-diphossugar_trans"/>
</dbReference>
<dbReference type="Gene3D" id="3.90.550.10">
    <property type="entry name" value="Spore Coat Polysaccharide Biosynthesis Protein SpsA, Chain A"/>
    <property type="match status" value="1"/>
</dbReference>
<organism evidence="1 2">
    <name type="scientific">Candidatus Gottesmanbacteria bacterium RIFCSPHIGHO2_02_FULL_39_11</name>
    <dbReference type="NCBI Taxonomy" id="1798382"/>
    <lineage>
        <taxon>Bacteria</taxon>
        <taxon>Candidatus Gottesmaniibacteriota</taxon>
    </lineage>
</organism>
<comment type="caution">
    <text evidence="1">The sequence shown here is derived from an EMBL/GenBank/DDBJ whole genome shotgun (WGS) entry which is preliminary data.</text>
</comment>
<name>A0A1F5ZTN3_9BACT</name>
<dbReference type="STRING" id="1798382.A3D77_01505"/>
<dbReference type="AlphaFoldDB" id="A0A1F5ZTN3"/>
<dbReference type="Proteomes" id="UP000176923">
    <property type="component" value="Unassembled WGS sequence"/>
</dbReference>
<protein>
    <submittedName>
        <fullName evidence="1">Uncharacterized protein</fullName>
    </submittedName>
</protein>
<reference evidence="1 2" key="1">
    <citation type="journal article" date="2016" name="Nat. Commun.">
        <title>Thousands of microbial genomes shed light on interconnected biogeochemical processes in an aquifer system.</title>
        <authorList>
            <person name="Anantharaman K."/>
            <person name="Brown C.T."/>
            <person name="Hug L.A."/>
            <person name="Sharon I."/>
            <person name="Castelle C.J."/>
            <person name="Probst A.J."/>
            <person name="Thomas B.C."/>
            <person name="Singh A."/>
            <person name="Wilkins M.J."/>
            <person name="Karaoz U."/>
            <person name="Brodie E.L."/>
            <person name="Williams K.H."/>
            <person name="Hubbard S.S."/>
            <person name="Banfield J.F."/>
        </authorList>
    </citation>
    <scope>NUCLEOTIDE SEQUENCE [LARGE SCALE GENOMIC DNA]</scope>
</reference>
<accession>A0A1F5ZTN3</accession>